<reference evidence="2" key="1">
    <citation type="journal article" date="2019" name="Int. J. Syst. Evol. Microbiol.">
        <title>The Global Catalogue of Microorganisms (GCM) 10K type strain sequencing project: providing services to taxonomists for standard genome sequencing and annotation.</title>
        <authorList>
            <consortium name="The Broad Institute Genomics Platform"/>
            <consortium name="The Broad Institute Genome Sequencing Center for Infectious Disease"/>
            <person name="Wu L."/>
            <person name="Ma J."/>
        </authorList>
    </citation>
    <scope>NUCLEOTIDE SEQUENCE [LARGE SCALE GENOMIC DNA]</scope>
    <source>
        <strain evidence="2">JCM 18303</strain>
    </source>
</reference>
<evidence type="ECO:0000313" key="1">
    <source>
        <dbReference type="EMBL" id="GAA5152804.1"/>
    </source>
</evidence>
<proteinExistence type="predicted"/>
<keyword evidence="2" id="KW-1185">Reference proteome</keyword>
<dbReference type="SUPFAM" id="SSF53335">
    <property type="entry name" value="S-adenosyl-L-methionine-dependent methyltransferases"/>
    <property type="match status" value="1"/>
</dbReference>
<comment type="caution">
    <text evidence="1">The sequence shown here is derived from an EMBL/GenBank/DDBJ whole genome shotgun (WGS) entry which is preliminary data.</text>
</comment>
<dbReference type="Gene3D" id="3.40.50.150">
    <property type="entry name" value="Vaccinia Virus protein VP39"/>
    <property type="match status" value="1"/>
</dbReference>
<name>A0ABP9PVC9_9PSEU</name>
<sequence>MPGSPVCTPEWLTLREGADASARAPELVEPLRARLSGPLVIRDLGCGSGSMGRWLAGRLPGPQHWVLCDRDPGLLARASAGLPSAAAHGEPVTTETVLGDATGLDAGDLAGTSLVTASALLDLLTREEVDRLAGACVGAGCAALFTLTVSGGARLEPAEPLDAEFAAAFDAHQRRRTGGRRLLGPDAGRAAVDAFARLGAKVRTAPSPWRLDADRAELLEEWLRGWLAAACEQRPDLRRHADGYLRRRLGAADLEAVVGHLDVLALPGGAG</sequence>
<dbReference type="InterPro" id="IPR029063">
    <property type="entry name" value="SAM-dependent_MTases_sf"/>
</dbReference>
<accession>A0ABP9PVC9</accession>
<evidence type="ECO:0000313" key="2">
    <source>
        <dbReference type="Proteomes" id="UP001428817"/>
    </source>
</evidence>
<gene>
    <name evidence="1" type="ORF">GCM10023321_22030</name>
</gene>
<protein>
    <submittedName>
        <fullName evidence="1">Trans-aconitate methyltransferase</fullName>
    </submittedName>
</protein>
<dbReference type="GO" id="GO:0032259">
    <property type="term" value="P:methylation"/>
    <property type="evidence" value="ECO:0007669"/>
    <property type="project" value="UniProtKB-KW"/>
</dbReference>
<dbReference type="RefSeq" id="WP_345702740.1">
    <property type="nucleotide sequence ID" value="NZ_BAABJP010000008.1"/>
</dbReference>
<organism evidence="1 2">
    <name type="scientific">Pseudonocardia eucalypti</name>
    <dbReference type="NCBI Taxonomy" id="648755"/>
    <lineage>
        <taxon>Bacteria</taxon>
        <taxon>Bacillati</taxon>
        <taxon>Actinomycetota</taxon>
        <taxon>Actinomycetes</taxon>
        <taxon>Pseudonocardiales</taxon>
        <taxon>Pseudonocardiaceae</taxon>
        <taxon>Pseudonocardia</taxon>
    </lineage>
</organism>
<dbReference type="EMBL" id="BAABJP010000008">
    <property type="protein sequence ID" value="GAA5152804.1"/>
    <property type="molecule type" value="Genomic_DNA"/>
</dbReference>
<dbReference type="Proteomes" id="UP001428817">
    <property type="component" value="Unassembled WGS sequence"/>
</dbReference>
<keyword evidence="1" id="KW-0808">Transferase</keyword>
<dbReference type="GO" id="GO:0008168">
    <property type="term" value="F:methyltransferase activity"/>
    <property type="evidence" value="ECO:0007669"/>
    <property type="project" value="UniProtKB-KW"/>
</dbReference>
<keyword evidence="1" id="KW-0489">Methyltransferase</keyword>